<evidence type="ECO:0000313" key="2">
    <source>
        <dbReference type="Proteomes" id="UP001201812"/>
    </source>
</evidence>
<comment type="caution">
    <text evidence="1">The sequence shown here is derived from an EMBL/GenBank/DDBJ whole genome shotgun (WGS) entry which is preliminary data.</text>
</comment>
<dbReference type="EMBL" id="JAKKPZ010000012">
    <property type="protein sequence ID" value="KAI1715073.1"/>
    <property type="molecule type" value="Genomic_DNA"/>
</dbReference>
<dbReference type="Proteomes" id="UP001201812">
    <property type="component" value="Unassembled WGS sequence"/>
</dbReference>
<dbReference type="AlphaFoldDB" id="A0AAD4R4E7"/>
<evidence type="ECO:0000313" key="1">
    <source>
        <dbReference type="EMBL" id="KAI1715073.1"/>
    </source>
</evidence>
<gene>
    <name evidence="1" type="ORF">DdX_08352</name>
</gene>
<name>A0AAD4R4E7_9BILA</name>
<proteinExistence type="predicted"/>
<reference evidence="1" key="1">
    <citation type="submission" date="2022-01" db="EMBL/GenBank/DDBJ databases">
        <title>Genome Sequence Resource for Two Populations of Ditylenchus destructor, the Migratory Endoparasitic Phytonematode.</title>
        <authorList>
            <person name="Zhang H."/>
            <person name="Lin R."/>
            <person name="Xie B."/>
        </authorList>
    </citation>
    <scope>NUCLEOTIDE SEQUENCE</scope>
    <source>
        <strain evidence="1">BazhouSP</strain>
    </source>
</reference>
<sequence length="168" mass="18863">MKKGSIKEKNRTSQKYQFLALFLQNRNRIHLGVRILRMYRNTILALTIWNKLRSLFSSSAAGGASAGIERTPKQRHRTTKRHIRLKESVDSGNPQAETVITARGMAAVDTGRRTNAEVKMRSPPPATPSPQPPIPLIHVCGEVDQLHIKDCFRVSENKMVGLTFYSGI</sequence>
<accession>A0AAD4R4E7</accession>
<protein>
    <submittedName>
        <fullName evidence="1">Uncharacterized protein</fullName>
    </submittedName>
</protein>
<organism evidence="1 2">
    <name type="scientific">Ditylenchus destructor</name>
    <dbReference type="NCBI Taxonomy" id="166010"/>
    <lineage>
        <taxon>Eukaryota</taxon>
        <taxon>Metazoa</taxon>
        <taxon>Ecdysozoa</taxon>
        <taxon>Nematoda</taxon>
        <taxon>Chromadorea</taxon>
        <taxon>Rhabditida</taxon>
        <taxon>Tylenchina</taxon>
        <taxon>Tylenchomorpha</taxon>
        <taxon>Sphaerularioidea</taxon>
        <taxon>Anguinidae</taxon>
        <taxon>Anguininae</taxon>
        <taxon>Ditylenchus</taxon>
    </lineage>
</organism>
<keyword evidence="2" id="KW-1185">Reference proteome</keyword>